<dbReference type="GO" id="GO:0008081">
    <property type="term" value="F:phosphoric diester hydrolase activity"/>
    <property type="evidence" value="ECO:0007669"/>
    <property type="project" value="InterPro"/>
</dbReference>
<dbReference type="AlphaFoldDB" id="A0A0H4HZ43"/>
<accession>A0A0H4HZ43</accession>
<organism evidence="3 4">
    <name type="scientific">Marinobacter psychrophilus</name>
    <dbReference type="NCBI Taxonomy" id="330734"/>
    <lineage>
        <taxon>Bacteria</taxon>
        <taxon>Pseudomonadati</taxon>
        <taxon>Pseudomonadota</taxon>
        <taxon>Gammaproteobacteria</taxon>
        <taxon>Pseudomonadales</taxon>
        <taxon>Marinobacteraceae</taxon>
        <taxon>Marinobacter</taxon>
    </lineage>
</organism>
<proteinExistence type="predicted"/>
<evidence type="ECO:0000259" key="2">
    <source>
        <dbReference type="PROSITE" id="PS51704"/>
    </source>
</evidence>
<dbReference type="SUPFAM" id="SSF51695">
    <property type="entry name" value="PLC-like phosphodiesterases"/>
    <property type="match status" value="1"/>
</dbReference>
<name>A0A0H4HZ43_9GAMM</name>
<dbReference type="EMBL" id="CP011494">
    <property type="protein sequence ID" value="AKO51949.1"/>
    <property type="molecule type" value="Genomic_DNA"/>
</dbReference>
<evidence type="ECO:0000313" key="3">
    <source>
        <dbReference type="EMBL" id="AKO51949.1"/>
    </source>
</evidence>
<dbReference type="PANTHER" id="PTHR46211">
    <property type="entry name" value="GLYCEROPHOSPHORYL DIESTER PHOSPHODIESTERASE"/>
    <property type="match status" value="1"/>
</dbReference>
<dbReference type="PROSITE" id="PS50007">
    <property type="entry name" value="PIPLC_X_DOMAIN"/>
    <property type="match status" value="1"/>
</dbReference>
<dbReference type="PANTHER" id="PTHR46211:SF1">
    <property type="entry name" value="GLYCEROPHOSPHODIESTER PHOSPHODIESTERASE, CYTOPLASMIC"/>
    <property type="match status" value="1"/>
</dbReference>
<sequence>MIVYGHRGAKGEAPENTLEGFVHAHRQGIRHFELDLVLSKDGIPVLVHDLTVNRTTTFKGHVSKYTLAELTRMDARRNVSSWPSPVGIPSLDQLLDQFDDLEHLQLEVKSDKSPRMNVLSNRLTEIIQARRLYDKVAVTSSDIHFLKEIRRRNRNIRLGLVAERKFPRPMSIASRLEVEYLCINWKLLSKELVDDAHRKGMHVSAWTVNRIFDMLELEKMGVDSIITDYPTSTITYFDNRTRHQRALPDNSGVAAPGNQQATGTH</sequence>
<feature type="domain" description="GP-PDE" evidence="2">
    <location>
        <begin position="1"/>
        <end position="237"/>
    </location>
</feature>
<dbReference type="InterPro" id="IPR017946">
    <property type="entry name" value="PLC-like_Pdiesterase_TIM-brl"/>
</dbReference>
<dbReference type="PATRIC" id="fig|330734.3.peg.1167"/>
<protein>
    <submittedName>
        <fullName evidence="3">Glycerophosphodiester phosphodiesterase</fullName>
    </submittedName>
</protein>
<dbReference type="Proteomes" id="UP000036406">
    <property type="component" value="Chromosome"/>
</dbReference>
<reference evidence="3 4" key="1">
    <citation type="submission" date="2015-05" db="EMBL/GenBank/DDBJ databases">
        <title>Complete genome of Marinobacter psychrophilus strain 20041T isolated from sea-ice of the Canadian Basin.</title>
        <authorList>
            <person name="Song L."/>
            <person name="Ren L."/>
            <person name="Yu Y."/>
            <person name="Wang X."/>
        </authorList>
    </citation>
    <scope>NUCLEOTIDE SEQUENCE [LARGE SCALE GENOMIC DNA]</scope>
    <source>
        <strain evidence="3 4">20041</strain>
    </source>
</reference>
<dbReference type="GO" id="GO:0006629">
    <property type="term" value="P:lipid metabolic process"/>
    <property type="evidence" value="ECO:0007669"/>
    <property type="project" value="InterPro"/>
</dbReference>
<keyword evidence="4" id="KW-1185">Reference proteome</keyword>
<dbReference type="CDD" id="cd08556">
    <property type="entry name" value="GDPD"/>
    <property type="match status" value="1"/>
</dbReference>
<dbReference type="Pfam" id="PF03009">
    <property type="entry name" value="GDPD"/>
    <property type="match status" value="1"/>
</dbReference>
<dbReference type="STRING" id="330734.ABA45_05525"/>
<dbReference type="PROSITE" id="PS51704">
    <property type="entry name" value="GP_PDE"/>
    <property type="match status" value="1"/>
</dbReference>
<dbReference type="RefSeq" id="WP_048384650.1">
    <property type="nucleotide sequence ID" value="NZ_CP011494.1"/>
</dbReference>
<gene>
    <name evidence="3" type="ORF">ABA45_05525</name>
</gene>
<evidence type="ECO:0000313" key="4">
    <source>
        <dbReference type="Proteomes" id="UP000036406"/>
    </source>
</evidence>
<evidence type="ECO:0000256" key="1">
    <source>
        <dbReference type="SAM" id="MobiDB-lite"/>
    </source>
</evidence>
<dbReference type="InterPro" id="IPR030395">
    <property type="entry name" value="GP_PDE_dom"/>
</dbReference>
<feature type="region of interest" description="Disordered" evidence="1">
    <location>
        <begin position="246"/>
        <end position="265"/>
    </location>
</feature>
<dbReference type="KEGG" id="mpq:ABA45_05525"/>
<dbReference type="Gene3D" id="3.20.20.190">
    <property type="entry name" value="Phosphatidylinositol (PI) phosphodiesterase"/>
    <property type="match status" value="1"/>
</dbReference>